<sequence length="651" mass="74215">MLWKMPDLSPYLFLLSTVIIILMTNDVTAESDMMTLEEYRDFITKQALKNKNGRPKKVWNVSERSLYDDLGEARVDEDVKRRTDDAEEREEGVERWKGDVEGREEDAKRRKEDEADWERSRMLIELKRFHRDGEPTKSRYRRSLDQKPTTEDEITEDDNNNNSDKSRHLGVEGRHFGVEDRKYLPESGQIHVISSAIRVLPNEEKRGGQKRTARIMNFGVERKENGTGQEQNGKAEDEGHRQKRNEYHWRRPKTQFVTGTYRMTPPSSRFQLPAFPASASQQQQQQQLLAPRNNRRYLSDNEVSPAAAFRRSGGSSQRRIIYYATLPEIVRPPTANLWQRHQSLTGLTAHAPPPPQPHPPPLHQPSTRQAQPLSPPPNTNPNPPPADNEIIHVSSAVIDVTNNRDQPSLPSSQQPPAILATSAITAIPNSGTRNTIYDITPTNQNGGSINKIYDITSTNPTQNGGSKYTIYDMEPPYMRQPYYNNYYNLDNKLSGYDKQRYSYYYQNYQPFGQYPPPVHHQNRFYEDVRTPPYRVHTPYHSDLPPYQNSVGPYQNSVGPYQNSVGPYQNAGVPYQNGGVPYQPFYNRKPEYVPIEIQTTAPSVSSTESSTTTTTTEATKGVGDPRHQTSSGGELKQDKGGNSTNGLVSRYV</sequence>
<evidence type="ECO:0000313" key="4">
    <source>
        <dbReference type="Proteomes" id="UP000291343"/>
    </source>
</evidence>
<accession>A0A482XIK3</accession>
<feature type="compositionally biased region" description="Low complexity" evidence="1">
    <location>
        <begin position="598"/>
        <end position="618"/>
    </location>
</feature>
<dbReference type="EMBL" id="QKKF02007770">
    <property type="protein sequence ID" value="RZF45875.1"/>
    <property type="molecule type" value="Genomic_DNA"/>
</dbReference>
<name>A0A482XIK3_LAOST</name>
<dbReference type="InParanoid" id="A0A482XIK3"/>
<feature type="signal peptide" evidence="2">
    <location>
        <begin position="1"/>
        <end position="29"/>
    </location>
</feature>
<feature type="compositionally biased region" description="Pro residues" evidence="1">
    <location>
        <begin position="351"/>
        <end position="363"/>
    </location>
</feature>
<feature type="region of interest" description="Disordered" evidence="1">
    <location>
        <begin position="598"/>
        <end position="651"/>
    </location>
</feature>
<evidence type="ECO:0000256" key="1">
    <source>
        <dbReference type="SAM" id="MobiDB-lite"/>
    </source>
</evidence>
<evidence type="ECO:0000256" key="2">
    <source>
        <dbReference type="SAM" id="SignalP"/>
    </source>
</evidence>
<dbReference type="AlphaFoldDB" id="A0A482XIK3"/>
<keyword evidence="2" id="KW-0732">Signal</keyword>
<protein>
    <submittedName>
        <fullName evidence="3">Uncharacterized protein</fullName>
    </submittedName>
</protein>
<feature type="compositionally biased region" description="Polar residues" evidence="1">
    <location>
        <begin position="639"/>
        <end position="651"/>
    </location>
</feature>
<reference evidence="3 4" key="1">
    <citation type="journal article" date="2017" name="Gigascience">
        <title>Genome sequence of the small brown planthopper, Laodelphax striatellus.</title>
        <authorList>
            <person name="Zhu J."/>
            <person name="Jiang F."/>
            <person name="Wang X."/>
            <person name="Yang P."/>
            <person name="Bao Y."/>
            <person name="Zhao W."/>
            <person name="Wang W."/>
            <person name="Lu H."/>
            <person name="Wang Q."/>
            <person name="Cui N."/>
            <person name="Li J."/>
            <person name="Chen X."/>
            <person name="Luo L."/>
            <person name="Yu J."/>
            <person name="Kang L."/>
            <person name="Cui F."/>
        </authorList>
    </citation>
    <scope>NUCLEOTIDE SEQUENCE [LARGE SCALE GENOMIC DNA]</scope>
    <source>
        <strain evidence="3">Lst14</strain>
    </source>
</reference>
<feature type="compositionally biased region" description="Basic and acidic residues" evidence="1">
    <location>
        <begin position="233"/>
        <end position="245"/>
    </location>
</feature>
<feature type="region of interest" description="Disordered" evidence="1">
    <location>
        <begin position="222"/>
        <end position="245"/>
    </location>
</feature>
<comment type="caution">
    <text evidence="3">The sequence shown here is derived from an EMBL/GenBank/DDBJ whole genome shotgun (WGS) entry which is preliminary data.</text>
</comment>
<feature type="chain" id="PRO_5019839759" evidence="2">
    <location>
        <begin position="30"/>
        <end position="651"/>
    </location>
</feature>
<proteinExistence type="predicted"/>
<dbReference type="Proteomes" id="UP000291343">
    <property type="component" value="Unassembled WGS sequence"/>
</dbReference>
<organism evidence="3 4">
    <name type="scientific">Laodelphax striatellus</name>
    <name type="common">Small brown planthopper</name>
    <name type="synonym">Delphax striatella</name>
    <dbReference type="NCBI Taxonomy" id="195883"/>
    <lineage>
        <taxon>Eukaryota</taxon>
        <taxon>Metazoa</taxon>
        <taxon>Ecdysozoa</taxon>
        <taxon>Arthropoda</taxon>
        <taxon>Hexapoda</taxon>
        <taxon>Insecta</taxon>
        <taxon>Pterygota</taxon>
        <taxon>Neoptera</taxon>
        <taxon>Paraneoptera</taxon>
        <taxon>Hemiptera</taxon>
        <taxon>Auchenorrhyncha</taxon>
        <taxon>Fulgoroidea</taxon>
        <taxon>Delphacidae</taxon>
        <taxon>Criomorphinae</taxon>
        <taxon>Laodelphax</taxon>
    </lineage>
</organism>
<feature type="compositionally biased region" description="Basic and acidic residues" evidence="1">
    <location>
        <begin position="128"/>
        <end position="150"/>
    </location>
</feature>
<feature type="compositionally biased region" description="Low complexity" evidence="1">
    <location>
        <begin position="271"/>
        <end position="291"/>
    </location>
</feature>
<keyword evidence="4" id="KW-1185">Reference proteome</keyword>
<feature type="region of interest" description="Disordered" evidence="1">
    <location>
        <begin position="346"/>
        <end position="389"/>
    </location>
</feature>
<gene>
    <name evidence="3" type="ORF">LSTR_LSTR011354</name>
</gene>
<feature type="region of interest" description="Disordered" evidence="1">
    <location>
        <begin position="128"/>
        <end position="170"/>
    </location>
</feature>
<feature type="region of interest" description="Disordered" evidence="1">
    <location>
        <begin position="259"/>
        <end position="316"/>
    </location>
</feature>
<feature type="region of interest" description="Disordered" evidence="1">
    <location>
        <begin position="77"/>
        <end position="114"/>
    </location>
</feature>
<evidence type="ECO:0000313" key="3">
    <source>
        <dbReference type="EMBL" id="RZF45875.1"/>
    </source>
</evidence>
<dbReference type="OrthoDB" id="6627847at2759"/>
<feature type="compositionally biased region" description="Basic and acidic residues" evidence="1">
    <location>
        <begin position="92"/>
        <end position="114"/>
    </location>
</feature>
<feature type="compositionally biased region" description="Pro residues" evidence="1">
    <location>
        <begin position="373"/>
        <end position="386"/>
    </location>
</feature>